<accession>A0ABN7G7Z3</accession>
<evidence type="ECO:0000313" key="1">
    <source>
        <dbReference type="EMBL" id="CAB5496737.1"/>
    </source>
</evidence>
<keyword evidence="2" id="KW-1185">Reference proteome</keyword>
<name>A0ABN7G7Z3_9GAMM</name>
<dbReference type="Proteomes" id="UP000626656">
    <property type="component" value="Unassembled WGS sequence"/>
</dbReference>
<comment type="caution">
    <text evidence="1">The sequence shown here is derived from an EMBL/GenBank/DDBJ whole genome shotgun (WGS) entry which is preliminary data.</text>
</comment>
<dbReference type="EMBL" id="CAHJWF010000023">
    <property type="protein sequence ID" value="CAB5496737.1"/>
    <property type="molecule type" value="Genomic_DNA"/>
</dbReference>
<evidence type="ECO:0000313" key="2">
    <source>
        <dbReference type="Proteomes" id="UP000626656"/>
    </source>
</evidence>
<reference evidence="1 2" key="1">
    <citation type="submission" date="2020-05" db="EMBL/GenBank/DDBJ databases">
        <authorList>
            <person name="Petersen J."/>
            <person name="Sayavedra L."/>
        </authorList>
    </citation>
    <scope>NUCLEOTIDE SEQUENCE [LARGE SCALE GENOMIC DNA]</scope>
    <source>
        <strain evidence="1">B azoricus SOX ET2 1586I</strain>
    </source>
</reference>
<gene>
    <name evidence="1" type="ORF">AZO1586I_61</name>
</gene>
<organism evidence="1 2">
    <name type="scientific">Bathymodiolus thermophilus thioautotrophic gill symbiont</name>
    <dbReference type="NCBI Taxonomy" id="2360"/>
    <lineage>
        <taxon>Bacteria</taxon>
        <taxon>Pseudomonadati</taxon>
        <taxon>Pseudomonadota</taxon>
        <taxon>Gammaproteobacteria</taxon>
        <taxon>sulfur-oxidizing symbionts</taxon>
    </lineage>
</organism>
<protein>
    <submittedName>
        <fullName evidence="1">Uncharacterized protein</fullName>
    </submittedName>
</protein>
<proteinExistence type="predicted"/>
<sequence length="82" mass="9552">MSHNGPFGQDQKWLRHILDSKTNGEYYFKHVQFHFSDRTTYNLWKKTKVETLSAVCTKNQNSKTVIKTIIDGGHLGKIIDQK</sequence>